<accession>A0A654LW40</accession>
<dbReference type="KEGG" id="taa:NMY3_00237"/>
<evidence type="ECO:0000313" key="1">
    <source>
        <dbReference type="EMBL" id="ALI34451.1"/>
    </source>
</evidence>
<protein>
    <submittedName>
        <fullName evidence="1">Uncharacterized protein</fullName>
    </submittedName>
</protein>
<organism evidence="1 2">
    <name type="scientific">Candidatus Nitrosocosmicus oleophilus</name>
    <dbReference type="NCBI Taxonomy" id="1353260"/>
    <lineage>
        <taxon>Archaea</taxon>
        <taxon>Nitrososphaerota</taxon>
        <taxon>Nitrososphaeria</taxon>
        <taxon>Nitrososphaerales</taxon>
        <taxon>Nitrososphaeraceae</taxon>
        <taxon>Candidatus Nitrosocosmicus</taxon>
    </lineage>
</organism>
<keyword evidence="2" id="KW-1185">Reference proteome</keyword>
<name>A0A654LW40_9ARCH</name>
<evidence type="ECO:0000313" key="2">
    <source>
        <dbReference type="Proteomes" id="UP000058925"/>
    </source>
</evidence>
<sequence length="34" mass="4085">MAKDNGINGEDEISSFMMFSVEHKNRVTYYFLYF</sequence>
<proteinExistence type="predicted"/>
<gene>
    <name evidence="1" type="ORF">NMY3_00237</name>
</gene>
<dbReference type="Proteomes" id="UP000058925">
    <property type="component" value="Chromosome"/>
</dbReference>
<reference evidence="2" key="1">
    <citation type="submission" date="2015-10" db="EMBL/GenBank/DDBJ databases">
        <title>Niche specialization of a soil ammonia-oxidizing archaeon, Candidatus Nitrosocosmicus oleophilus.</title>
        <authorList>
            <person name="Jung M.-Y."/>
            <person name="Rhee S.-K."/>
        </authorList>
    </citation>
    <scope>NUCLEOTIDE SEQUENCE [LARGE SCALE GENOMIC DNA]</scope>
    <source>
        <strain evidence="2">MY3</strain>
    </source>
</reference>
<dbReference type="EMBL" id="CP012850">
    <property type="protein sequence ID" value="ALI34451.1"/>
    <property type="molecule type" value="Genomic_DNA"/>
</dbReference>
<dbReference type="AlphaFoldDB" id="A0A654LW40"/>